<dbReference type="PANTHER" id="PTHR10635">
    <property type="entry name" value="COATOMER SUBUNIT BETA"/>
    <property type="match status" value="1"/>
</dbReference>
<dbReference type="InterPro" id="IPR029446">
    <property type="entry name" value="COPB1_appendage_platform_dom"/>
</dbReference>
<evidence type="ECO:0000256" key="6">
    <source>
        <dbReference type="ARBA" id="ARBA00022892"/>
    </source>
</evidence>
<organism evidence="14 15">
    <name type="scientific">Enterospora canceri</name>
    <dbReference type="NCBI Taxonomy" id="1081671"/>
    <lineage>
        <taxon>Eukaryota</taxon>
        <taxon>Fungi</taxon>
        <taxon>Fungi incertae sedis</taxon>
        <taxon>Microsporidia</taxon>
        <taxon>Enterocytozoonidae</taxon>
        <taxon>Enterospora</taxon>
    </lineage>
</organism>
<evidence type="ECO:0000256" key="2">
    <source>
        <dbReference type="ARBA" id="ARBA00004347"/>
    </source>
</evidence>
<dbReference type="GO" id="GO:0005198">
    <property type="term" value="F:structural molecule activity"/>
    <property type="evidence" value="ECO:0007669"/>
    <property type="project" value="InterPro"/>
</dbReference>
<evidence type="ECO:0000256" key="3">
    <source>
        <dbReference type="ARBA" id="ARBA00022448"/>
    </source>
</evidence>
<keyword evidence="7" id="KW-0653">Protein transport</keyword>
<accession>A0A1Y1S5E5</accession>
<dbReference type="InterPro" id="IPR002553">
    <property type="entry name" value="Clathrin/coatomer_adapt-like_N"/>
</dbReference>
<keyword evidence="8" id="KW-0333">Golgi apparatus</keyword>
<feature type="domain" description="Clathrin/coatomer adaptor adaptin-like N-terminal" evidence="11">
    <location>
        <begin position="24"/>
        <end position="180"/>
    </location>
</feature>
<dbReference type="InterPro" id="IPR011710">
    <property type="entry name" value="Coatomer_bsu_C"/>
</dbReference>
<protein>
    <submittedName>
        <fullName evidence="14">COPB</fullName>
    </submittedName>
</protein>
<evidence type="ECO:0000256" key="5">
    <source>
        <dbReference type="ARBA" id="ARBA00022737"/>
    </source>
</evidence>
<evidence type="ECO:0000256" key="10">
    <source>
        <dbReference type="ARBA" id="ARBA00023329"/>
    </source>
</evidence>
<dbReference type="SUPFAM" id="SSF48371">
    <property type="entry name" value="ARM repeat"/>
    <property type="match status" value="1"/>
</dbReference>
<evidence type="ECO:0000313" key="14">
    <source>
        <dbReference type="EMBL" id="ORD93633.1"/>
    </source>
</evidence>
<dbReference type="GO" id="GO:0000139">
    <property type="term" value="C:Golgi membrane"/>
    <property type="evidence" value="ECO:0007669"/>
    <property type="project" value="UniProtKB-SubCell"/>
</dbReference>
<comment type="caution">
    <text evidence="14">The sequence shown here is derived from an EMBL/GenBank/DDBJ whole genome shotgun (WGS) entry which is preliminary data.</text>
</comment>
<evidence type="ECO:0000256" key="4">
    <source>
        <dbReference type="ARBA" id="ARBA00022490"/>
    </source>
</evidence>
<dbReference type="InterPro" id="IPR011989">
    <property type="entry name" value="ARM-like"/>
</dbReference>
<proteinExistence type="predicted"/>
<evidence type="ECO:0000313" key="15">
    <source>
        <dbReference type="Proteomes" id="UP000192639"/>
    </source>
</evidence>
<reference evidence="14 15" key="1">
    <citation type="journal article" date="2017" name="Environ. Microbiol.">
        <title>Decay of the glycolytic pathway and adaptation to intranuclear parasitism within Enterocytozoonidae microsporidia.</title>
        <authorList>
            <person name="Wiredu Boakye D."/>
            <person name="Jaroenlak P."/>
            <person name="Prachumwat A."/>
            <person name="Williams T.A."/>
            <person name="Bateman K.S."/>
            <person name="Itsathitphaisarn O."/>
            <person name="Sritunyalucksana K."/>
            <person name="Paszkiewicz K.H."/>
            <person name="Moore K.A."/>
            <person name="Stentiford G.D."/>
            <person name="Williams B.A."/>
        </authorList>
    </citation>
    <scope>NUCLEOTIDE SEQUENCE [LARGE SCALE GENOMIC DNA]</scope>
    <source>
        <strain evidence="14 15">GB1</strain>
    </source>
</reference>
<dbReference type="Pfam" id="PF07718">
    <property type="entry name" value="Coatamer_beta_C"/>
    <property type="match status" value="1"/>
</dbReference>
<evidence type="ECO:0000259" key="13">
    <source>
        <dbReference type="Pfam" id="PF14806"/>
    </source>
</evidence>
<dbReference type="GO" id="GO:0030126">
    <property type="term" value="C:COPI vesicle coat"/>
    <property type="evidence" value="ECO:0007669"/>
    <property type="project" value="InterPro"/>
</dbReference>
<evidence type="ECO:0000256" key="7">
    <source>
        <dbReference type="ARBA" id="ARBA00022927"/>
    </source>
</evidence>
<comment type="subcellular location">
    <subcellularLocation>
        <location evidence="2">Cytoplasmic vesicle</location>
        <location evidence="2">COPI-coated vesicle membrane</location>
        <topology evidence="2">Peripheral membrane protein</topology>
        <orientation evidence="2">Cytoplasmic side</orientation>
    </subcellularLocation>
    <subcellularLocation>
        <location evidence="1">Golgi apparatus membrane</location>
        <topology evidence="1">Peripheral membrane protein</topology>
        <orientation evidence="1">Cytoplasmic side</orientation>
    </subcellularLocation>
</comment>
<keyword evidence="4" id="KW-0963">Cytoplasm</keyword>
<evidence type="ECO:0000256" key="8">
    <source>
        <dbReference type="ARBA" id="ARBA00023034"/>
    </source>
</evidence>
<dbReference type="Pfam" id="PF14806">
    <property type="entry name" value="Coatomer_b_Cpla"/>
    <property type="match status" value="1"/>
</dbReference>
<sequence length="776" mass="89714">MTQTLYLDNNENVVETRMIEKHPEDALKTLISQQTMGIVYKDFLHATISSVMKHGDNKLKRLLYYFFETLIEDPSFVMCVNQINKDLSSPNEYVRGFALKLAAKFTNYDHVNLQAVKDNLNYKHYYVRMNGVICLAALANRFDLDVESDLVSMLDTETNSLVQRAIFIAMYSLAINFEEYISDFDRIRSEDVLEFLVEHVNDLEFLKKCAKVESDTVQFKSMCRLLEMNEPISIGRMFEILKKHNEFKADFTRYICFIKQDVVQYLNLLDPYEVDFSLKIIDKSIKLADSVEYTKISQILYEKQLEMGTATEIRKSFKIALLDKIVEMIRNYCVFADGLVAEMFENFECSDPDLVYASLKVLNAIKTDNLIKNDDFNKKLISLLRTIRYGKIFRYCIDTIGINITEEEFRLLLSQTFEDFDDKLVFYLSIESEVFLGGYFCYSICTMLKRILEKDVTNTPELKSKTIALCIKFIEFGKESTLMDQSTHASIITAIRYVLDDTKKAVELQETTSPVKNSACDLFAPLDISLLKKSNKIKKYKYERALDSKTKTIQLSGLGDPLYVECNLIYTKYECILDLLIINQTEFYLPEFNIDFTHSRHLKLVDTLYPTGIQPSTAVTQKVTFNILESSNSFITASLSFRYPKHGDYANKPYTQHLGEIKLDIQELLEEVTDEIDFVGQWKTLEWENIYSLTTPINNMDEILKKLVEKVNGKLVSKESVFNFLVANFVCRTIQKSLVLVNVCMGESNQIEIRVRSKDEAVVKSIANLLGNCIKY</sequence>
<dbReference type="InterPro" id="IPR016460">
    <property type="entry name" value="COPB1"/>
</dbReference>
<evidence type="ECO:0000259" key="11">
    <source>
        <dbReference type="Pfam" id="PF01602"/>
    </source>
</evidence>
<dbReference type="PANTHER" id="PTHR10635:SF0">
    <property type="entry name" value="COATOMER SUBUNIT BETA"/>
    <property type="match status" value="1"/>
</dbReference>
<evidence type="ECO:0000256" key="1">
    <source>
        <dbReference type="ARBA" id="ARBA00004255"/>
    </source>
</evidence>
<keyword evidence="9" id="KW-0472">Membrane</keyword>
<dbReference type="Gene3D" id="1.25.10.10">
    <property type="entry name" value="Leucine-rich Repeat Variant"/>
    <property type="match status" value="1"/>
</dbReference>
<dbReference type="GO" id="GO:0006886">
    <property type="term" value="P:intracellular protein transport"/>
    <property type="evidence" value="ECO:0007669"/>
    <property type="project" value="InterPro"/>
</dbReference>
<dbReference type="VEuPathDB" id="MicrosporidiaDB:ECANGB1_1837"/>
<keyword evidence="6" id="KW-0931">ER-Golgi transport</keyword>
<gene>
    <name evidence="14" type="primary">COPB</name>
    <name evidence="14" type="ORF">ECANGB1_1837</name>
</gene>
<feature type="domain" description="Coatomer beta subunit appendage platform" evidence="13">
    <location>
        <begin position="658"/>
        <end position="768"/>
    </location>
</feature>
<dbReference type="InterPro" id="IPR016024">
    <property type="entry name" value="ARM-type_fold"/>
</dbReference>
<dbReference type="Pfam" id="PF01602">
    <property type="entry name" value="Adaptin_N"/>
    <property type="match status" value="1"/>
</dbReference>
<keyword evidence="3" id="KW-0813">Transport</keyword>
<feature type="domain" description="Coatomer beta subunit C-terminal" evidence="12">
    <location>
        <begin position="541"/>
        <end position="638"/>
    </location>
</feature>
<keyword evidence="15" id="KW-1185">Reference proteome</keyword>
<name>A0A1Y1S5E5_9MICR</name>
<dbReference type="OrthoDB" id="10261439at2759"/>
<evidence type="ECO:0000259" key="12">
    <source>
        <dbReference type="Pfam" id="PF07718"/>
    </source>
</evidence>
<dbReference type="EMBL" id="LWDP01000060">
    <property type="protein sequence ID" value="ORD93633.1"/>
    <property type="molecule type" value="Genomic_DNA"/>
</dbReference>
<keyword evidence="5" id="KW-0677">Repeat</keyword>
<keyword evidence="10" id="KW-0968">Cytoplasmic vesicle</keyword>
<dbReference type="GO" id="GO:0006888">
    <property type="term" value="P:endoplasmic reticulum to Golgi vesicle-mediated transport"/>
    <property type="evidence" value="ECO:0007669"/>
    <property type="project" value="TreeGrafter"/>
</dbReference>
<dbReference type="Proteomes" id="UP000192639">
    <property type="component" value="Unassembled WGS sequence"/>
</dbReference>
<evidence type="ECO:0000256" key="9">
    <source>
        <dbReference type="ARBA" id="ARBA00023136"/>
    </source>
</evidence>
<dbReference type="GO" id="GO:0006891">
    <property type="term" value="P:intra-Golgi vesicle-mediated transport"/>
    <property type="evidence" value="ECO:0007669"/>
    <property type="project" value="TreeGrafter"/>
</dbReference>
<dbReference type="AlphaFoldDB" id="A0A1Y1S5E5"/>